<sequence length="567" mass="64116">FKMAEKEVEIFSKEVTDFSSQYGTEKSITYAATNLAGPSSIYPNYGDFTQAFVLRTYGPWWTQCPSTSKPFKKTPENWHSRDFVELHFEKKCYINSITIYETYNPGAVVRILASDDTKPSQPRWYVLWEGEQQTCRAEPRAFQPTIRPCNFKTNLLRLEFCSTHLMYYTELDAVSITTKDSVNKLKANKDGSSVDASAIDRINQNLKEIRLDTEDGEKCNFDILPDEIIHVILSQLDLVSLSNVAQTCRRLWKLSYDPLLYTELNLQPHWCQVSDTALQGLSTRCGYIQRLSLSWCGPHHSSRKSNPPFTEEGCTRFIQGCSEQLSSLHLSSCNFLTGNSLEDIVNNCRNLSELDLSSCGNIDNFAALSNTTTLRRLNLYRTNITTDPLTALIRSNQGLEHLNLGSCVCVTDYHQVAVALADNCKQLKSVDFWRSKTLGNDGLIALANNCPLLEELDLGWCNNLRSTSGCFVQVAKNCPNLRKIFLTANRSVCDDDLQALAKYSSNLEQLDILGTREVTVEMAILVLESCKKLTFFDVSFCAGLDFLAVQNLQRNYPRVSIKKSFQN</sequence>
<proteinExistence type="predicted"/>
<dbReference type="PANTHER" id="PTHR13318">
    <property type="entry name" value="PARTNER OF PAIRED, ISOFORM B-RELATED"/>
    <property type="match status" value="1"/>
</dbReference>
<dbReference type="SUPFAM" id="SSF81383">
    <property type="entry name" value="F-box domain"/>
    <property type="match status" value="1"/>
</dbReference>
<evidence type="ECO:0000256" key="1">
    <source>
        <dbReference type="ARBA" id="ARBA00022786"/>
    </source>
</evidence>
<dbReference type="Proteomes" id="UP000749559">
    <property type="component" value="Unassembled WGS sequence"/>
</dbReference>
<dbReference type="InterPro" id="IPR001810">
    <property type="entry name" value="F-box_dom"/>
</dbReference>
<evidence type="ECO:0000313" key="3">
    <source>
        <dbReference type="Proteomes" id="UP000749559"/>
    </source>
</evidence>
<accession>A0A8J1Y4W4</accession>
<dbReference type="AlphaFoldDB" id="A0A8J1Y4W4"/>
<organism evidence="2 3">
    <name type="scientific">Owenia fusiformis</name>
    <name type="common">Polychaete worm</name>
    <dbReference type="NCBI Taxonomy" id="6347"/>
    <lineage>
        <taxon>Eukaryota</taxon>
        <taxon>Metazoa</taxon>
        <taxon>Spiralia</taxon>
        <taxon>Lophotrochozoa</taxon>
        <taxon>Annelida</taxon>
        <taxon>Polychaeta</taxon>
        <taxon>Sedentaria</taxon>
        <taxon>Canalipalpata</taxon>
        <taxon>Sabellida</taxon>
        <taxon>Oweniida</taxon>
        <taxon>Oweniidae</taxon>
        <taxon>Owenia</taxon>
    </lineage>
</organism>
<evidence type="ECO:0000313" key="2">
    <source>
        <dbReference type="EMBL" id="CAH1788414.1"/>
    </source>
</evidence>
<comment type="caution">
    <text evidence="2">The sequence shown here is derived from an EMBL/GenBank/DDBJ whole genome shotgun (WGS) entry which is preliminary data.</text>
</comment>
<dbReference type="InterPro" id="IPR006553">
    <property type="entry name" value="Leu-rich_rpt_Cys-con_subtyp"/>
</dbReference>
<dbReference type="EMBL" id="CAIIXF020000007">
    <property type="protein sequence ID" value="CAH1788414.1"/>
    <property type="molecule type" value="Genomic_DNA"/>
</dbReference>
<dbReference type="PROSITE" id="PS50181">
    <property type="entry name" value="FBOX"/>
    <property type="match status" value="1"/>
</dbReference>
<dbReference type="SMART" id="SM00367">
    <property type="entry name" value="LRR_CC"/>
    <property type="match status" value="7"/>
</dbReference>
<name>A0A8J1Y4W4_OWEFU</name>
<dbReference type="PANTHER" id="PTHR13318:SF152">
    <property type="entry name" value="F-BOX_LRR-REPEAT PROTEIN 4"/>
    <property type="match status" value="1"/>
</dbReference>
<feature type="non-terminal residue" evidence="2">
    <location>
        <position position="1"/>
    </location>
</feature>
<reference evidence="2" key="1">
    <citation type="submission" date="2022-03" db="EMBL/GenBank/DDBJ databases">
        <authorList>
            <person name="Martin C."/>
        </authorList>
    </citation>
    <scope>NUCLEOTIDE SEQUENCE</scope>
</reference>
<dbReference type="GO" id="GO:0031146">
    <property type="term" value="P:SCF-dependent proteasomal ubiquitin-dependent protein catabolic process"/>
    <property type="evidence" value="ECO:0007669"/>
    <property type="project" value="TreeGrafter"/>
</dbReference>
<keyword evidence="3" id="KW-1185">Reference proteome</keyword>
<keyword evidence="1" id="KW-0833">Ubl conjugation pathway</keyword>
<dbReference type="InterPro" id="IPR036047">
    <property type="entry name" value="F-box-like_dom_sf"/>
</dbReference>
<dbReference type="Pfam" id="PF12937">
    <property type="entry name" value="F-box-like"/>
    <property type="match status" value="1"/>
</dbReference>
<dbReference type="FunFam" id="3.80.10.10:FF:000152">
    <property type="entry name" value="F-box/LRR-repeat protein 4 isoform X1"/>
    <property type="match status" value="1"/>
</dbReference>
<dbReference type="Gene3D" id="3.80.10.10">
    <property type="entry name" value="Ribonuclease Inhibitor"/>
    <property type="match status" value="2"/>
</dbReference>
<dbReference type="OrthoDB" id="2153609at2759"/>
<dbReference type="SUPFAM" id="SSF52047">
    <property type="entry name" value="RNI-like"/>
    <property type="match status" value="1"/>
</dbReference>
<dbReference type="CDD" id="cd22117">
    <property type="entry name" value="F-box_FBXL4"/>
    <property type="match status" value="1"/>
</dbReference>
<gene>
    <name evidence="2" type="ORF">OFUS_LOCUS13951</name>
</gene>
<protein>
    <submittedName>
        <fullName evidence="2">Uncharacterized protein</fullName>
    </submittedName>
</protein>
<dbReference type="GO" id="GO:0019005">
    <property type="term" value="C:SCF ubiquitin ligase complex"/>
    <property type="evidence" value="ECO:0007669"/>
    <property type="project" value="TreeGrafter"/>
</dbReference>
<dbReference type="InterPro" id="IPR032675">
    <property type="entry name" value="LRR_dom_sf"/>
</dbReference>